<reference evidence="1" key="1">
    <citation type="journal article" date="2020" name="Fungal Divers.">
        <title>Resolving the Mortierellaceae phylogeny through synthesis of multi-gene phylogenetics and phylogenomics.</title>
        <authorList>
            <person name="Vandepol N."/>
            <person name="Liber J."/>
            <person name="Desiro A."/>
            <person name="Na H."/>
            <person name="Kennedy M."/>
            <person name="Barry K."/>
            <person name="Grigoriev I.V."/>
            <person name="Miller A.N."/>
            <person name="O'Donnell K."/>
            <person name="Stajich J.E."/>
            <person name="Bonito G."/>
        </authorList>
    </citation>
    <scope>NUCLEOTIDE SEQUENCE</scope>
    <source>
        <strain evidence="1">NRRL 2769</strain>
    </source>
</reference>
<dbReference type="Pfam" id="PF12505">
    <property type="entry name" value="DUF3712"/>
    <property type="match status" value="1"/>
</dbReference>
<dbReference type="OrthoDB" id="2394524at2759"/>
<dbReference type="InterPro" id="IPR022185">
    <property type="entry name" value="DUF3712"/>
</dbReference>
<evidence type="ECO:0000313" key="2">
    <source>
        <dbReference type="Proteomes" id="UP000703661"/>
    </source>
</evidence>
<evidence type="ECO:0000313" key="1">
    <source>
        <dbReference type="EMBL" id="KAG0016356.1"/>
    </source>
</evidence>
<dbReference type="AlphaFoldDB" id="A0A9P6MWL2"/>
<gene>
    <name evidence="1" type="ORF">BGZ80_009288</name>
</gene>
<dbReference type="Proteomes" id="UP000703661">
    <property type="component" value="Unassembled WGS sequence"/>
</dbReference>
<comment type="caution">
    <text evidence="1">The sequence shown here is derived from an EMBL/GenBank/DDBJ whole genome shotgun (WGS) entry which is preliminary data.</text>
</comment>
<protein>
    <submittedName>
        <fullName evidence="1">Uncharacterized protein</fullName>
    </submittedName>
</protein>
<organism evidence="1 2">
    <name type="scientific">Entomortierella chlamydospora</name>
    <dbReference type="NCBI Taxonomy" id="101097"/>
    <lineage>
        <taxon>Eukaryota</taxon>
        <taxon>Fungi</taxon>
        <taxon>Fungi incertae sedis</taxon>
        <taxon>Mucoromycota</taxon>
        <taxon>Mortierellomycotina</taxon>
        <taxon>Mortierellomycetes</taxon>
        <taxon>Mortierellales</taxon>
        <taxon>Mortierellaceae</taxon>
        <taxon>Entomortierella</taxon>
    </lineage>
</organism>
<sequence length="336" mass="34876">MKLNAYSFAAGAVALSATTLAMPTLYRRIVDGSGFFKCMATAITSGSWPTACGSEVVNDIGLIQGVDVDDLAIDFTISTNPSIMGLSSSKLTANLIKIPAGFPYTSFPVTDSSQVDAGVEVAQFTTPTSVTTVVGTTVSTAVGNSQLNILPGQEDSFVAFMSKLIKQASLALTIKGKLDITITAKIPFSTVSKSVSIPNIAYSAPITLQGCNDFANVKFLKQISLTKDAAGQYTLTSSINIFNPSQLVLTMGDVKFNTIDKNGLTVGVTTFAGLRLAMGDNIVTAVTVFTSVDVIAGGTFAFQGFDGSSTNRVLAKALAGVKADITIPQLSPNTSA</sequence>
<keyword evidence="2" id="KW-1185">Reference proteome</keyword>
<dbReference type="EMBL" id="JAAAID010000540">
    <property type="protein sequence ID" value="KAG0016356.1"/>
    <property type="molecule type" value="Genomic_DNA"/>
</dbReference>
<name>A0A9P6MWL2_9FUNG</name>
<accession>A0A9P6MWL2</accession>
<proteinExistence type="predicted"/>